<name>A0A1J5SL73_9ZZZZ</name>
<keyword evidence="10 15" id="KW-0560">Oxidoreductase</keyword>
<dbReference type="Gene3D" id="3.50.50.60">
    <property type="entry name" value="FAD/NAD(P)-binding domain"/>
    <property type="match status" value="2"/>
</dbReference>
<evidence type="ECO:0000259" key="13">
    <source>
        <dbReference type="Pfam" id="PF02852"/>
    </source>
</evidence>
<dbReference type="EMBL" id="MLJW01000027">
    <property type="protein sequence ID" value="OIR09218.1"/>
    <property type="molecule type" value="Genomic_DNA"/>
</dbReference>
<keyword evidence="8" id="KW-0274">FAD</keyword>
<dbReference type="NCBIfam" id="NF003585">
    <property type="entry name" value="PRK05249.1"/>
    <property type="match status" value="1"/>
</dbReference>
<evidence type="ECO:0000256" key="8">
    <source>
        <dbReference type="ARBA" id="ARBA00022827"/>
    </source>
</evidence>
<dbReference type="GO" id="GO:0003957">
    <property type="term" value="F:NAD(P)+ transhydrogenase (Si-specific) activity"/>
    <property type="evidence" value="ECO:0007669"/>
    <property type="project" value="UniProtKB-EC"/>
</dbReference>
<accession>A0A1J5SL73</accession>
<dbReference type="Pfam" id="PF02852">
    <property type="entry name" value="Pyr_redox_dim"/>
    <property type="match status" value="1"/>
</dbReference>
<sequence>MVQPMAAQHFDLIVLGSGPAGEKGAAYAAGLGKRVALVERETILGGTVANSGTLPSKTMREAAVYLAGYRQRGIHGVTVTLQDHLTTQDLLYRERLVRQLEQARIRSHLDQSRVSVFHGSAAFVDSHTVRVRSGVPGSSVEEFLVGTTFLVATGASPVRPDPWPASHPTLFDSDSILQMRDIPERMVVVGGGVIGCEYACIFASFGVKVTLVCEDERLLPFLDFDVSMALVANMRSMGIDVRLADHVVAVRQGVTLAMVLRSGTALAGAVVLLALGRQGNTASLDLGAAGLSADERGLLTVNENFQTAQSNIYAAGDVIGFPALASAAREQALRAMVHAFNPDKAREESLIQPYGIYTIPECSMAGETEDKLSAAGVPWVSGIAHFSANARGQIIGARSGFVKLLYHRETLKLLGVHVIGEGASELVHTGLVALHMGATAQTFLDLCFNYPTLGELYKTATQDALSKRAPAAPPGSAILRRRE</sequence>
<dbReference type="PANTHER" id="PTHR22912:SF93">
    <property type="entry name" value="SOLUBLE PYRIDINE NUCLEOTIDE TRANSHYDROGENASE"/>
    <property type="match status" value="1"/>
</dbReference>
<evidence type="ECO:0000259" key="14">
    <source>
        <dbReference type="Pfam" id="PF07992"/>
    </source>
</evidence>
<dbReference type="Gene3D" id="3.30.390.30">
    <property type="match status" value="1"/>
</dbReference>
<evidence type="ECO:0000256" key="6">
    <source>
        <dbReference type="ARBA" id="ARBA00022490"/>
    </source>
</evidence>
<dbReference type="Pfam" id="PF07992">
    <property type="entry name" value="Pyr_redox_2"/>
    <property type="match status" value="1"/>
</dbReference>
<evidence type="ECO:0000256" key="1">
    <source>
        <dbReference type="ARBA" id="ARBA00001974"/>
    </source>
</evidence>
<comment type="function">
    <text evidence="2">Conversion of NADPH, generated by peripheral catabolic pathways, to NADH, which can enter the respiratory chain for energy generation.</text>
</comment>
<dbReference type="AlphaFoldDB" id="A0A1J5SL73"/>
<keyword evidence="7" id="KW-0285">Flavoprotein</keyword>
<dbReference type="InterPro" id="IPR050151">
    <property type="entry name" value="Class-I_Pyr_Nuc-Dis_Oxidored"/>
</dbReference>
<dbReference type="PRINTS" id="PR00368">
    <property type="entry name" value="FADPNR"/>
</dbReference>
<comment type="cofactor">
    <cofactor evidence="1">
        <name>FAD</name>
        <dbReference type="ChEBI" id="CHEBI:57692"/>
    </cofactor>
</comment>
<keyword evidence="11" id="KW-0520">NAD</keyword>
<dbReference type="GO" id="GO:0005829">
    <property type="term" value="C:cytosol"/>
    <property type="evidence" value="ECO:0007669"/>
    <property type="project" value="TreeGrafter"/>
</dbReference>
<dbReference type="EC" id="1.6.1.1" evidence="5"/>
<evidence type="ECO:0000256" key="9">
    <source>
        <dbReference type="ARBA" id="ARBA00022857"/>
    </source>
</evidence>
<gene>
    <name evidence="15" type="primary">sthA_3</name>
    <name evidence="15" type="ORF">GALL_84480</name>
</gene>
<dbReference type="PRINTS" id="PR00411">
    <property type="entry name" value="PNDRDTASEI"/>
</dbReference>
<dbReference type="GO" id="GO:0050660">
    <property type="term" value="F:flavin adenine dinucleotide binding"/>
    <property type="evidence" value="ECO:0007669"/>
    <property type="project" value="TreeGrafter"/>
</dbReference>
<reference evidence="15" key="1">
    <citation type="submission" date="2016-10" db="EMBL/GenBank/DDBJ databases">
        <title>Sequence of Gallionella enrichment culture.</title>
        <authorList>
            <person name="Poehlein A."/>
            <person name="Muehling M."/>
            <person name="Daniel R."/>
        </authorList>
    </citation>
    <scope>NUCLEOTIDE SEQUENCE</scope>
</reference>
<feature type="domain" description="Pyridine nucleotide-disulphide oxidoreductase dimerisation" evidence="13">
    <location>
        <begin position="353"/>
        <end position="460"/>
    </location>
</feature>
<dbReference type="InterPro" id="IPR016156">
    <property type="entry name" value="FAD/NAD-linked_Rdtase_dimer_sf"/>
</dbReference>
<dbReference type="SUPFAM" id="SSF51905">
    <property type="entry name" value="FAD/NAD(P)-binding domain"/>
    <property type="match status" value="1"/>
</dbReference>
<dbReference type="GO" id="GO:0006103">
    <property type="term" value="P:2-oxoglutarate metabolic process"/>
    <property type="evidence" value="ECO:0007669"/>
    <property type="project" value="TreeGrafter"/>
</dbReference>
<dbReference type="SUPFAM" id="SSF55424">
    <property type="entry name" value="FAD/NAD-linked reductases, dimerisation (C-terminal) domain"/>
    <property type="match status" value="1"/>
</dbReference>
<evidence type="ECO:0000256" key="3">
    <source>
        <dbReference type="ARBA" id="ARBA00004496"/>
    </source>
</evidence>
<dbReference type="PIRSF" id="PIRSF000350">
    <property type="entry name" value="Mercury_reductase_MerA"/>
    <property type="match status" value="1"/>
</dbReference>
<dbReference type="PANTHER" id="PTHR22912">
    <property type="entry name" value="DISULFIDE OXIDOREDUCTASE"/>
    <property type="match status" value="1"/>
</dbReference>
<dbReference type="InterPro" id="IPR001100">
    <property type="entry name" value="Pyr_nuc-diS_OxRdtase"/>
</dbReference>
<dbReference type="GO" id="GO:0004148">
    <property type="term" value="F:dihydrolipoyl dehydrogenase (NADH) activity"/>
    <property type="evidence" value="ECO:0007669"/>
    <property type="project" value="TreeGrafter"/>
</dbReference>
<comment type="caution">
    <text evidence="15">The sequence shown here is derived from an EMBL/GenBank/DDBJ whole genome shotgun (WGS) entry which is preliminary data.</text>
</comment>
<comment type="subcellular location">
    <subcellularLocation>
        <location evidence="3">Cytoplasm</location>
    </subcellularLocation>
</comment>
<evidence type="ECO:0000256" key="11">
    <source>
        <dbReference type="ARBA" id="ARBA00023027"/>
    </source>
</evidence>
<proteinExistence type="inferred from homology"/>
<keyword evidence="9" id="KW-0521">NADP</keyword>
<dbReference type="InterPro" id="IPR036188">
    <property type="entry name" value="FAD/NAD-bd_sf"/>
</dbReference>
<keyword evidence="6" id="KW-0963">Cytoplasm</keyword>
<evidence type="ECO:0000313" key="15">
    <source>
        <dbReference type="EMBL" id="OIR09218.1"/>
    </source>
</evidence>
<evidence type="ECO:0000256" key="7">
    <source>
        <dbReference type="ARBA" id="ARBA00022630"/>
    </source>
</evidence>
<protein>
    <recommendedName>
        <fullName evidence="5">NAD(P)(+) transhydrogenase (Si-specific)</fullName>
        <ecNumber evidence="5">1.6.1.1</ecNumber>
    </recommendedName>
    <alternativeName>
        <fullName evidence="12">NAD(P)(+) transhydrogenase [B-specific]</fullName>
    </alternativeName>
</protein>
<evidence type="ECO:0000256" key="2">
    <source>
        <dbReference type="ARBA" id="ARBA00002842"/>
    </source>
</evidence>
<evidence type="ECO:0000256" key="4">
    <source>
        <dbReference type="ARBA" id="ARBA00007532"/>
    </source>
</evidence>
<comment type="similarity">
    <text evidence="4">Belongs to the class-I pyridine nucleotide-disulfide oxidoreductase family.</text>
</comment>
<dbReference type="FunFam" id="3.30.390.30:FF:000001">
    <property type="entry name" value="Dihydrolipoyl dehydrogenase"/>
    <property type="match status" value="1"/>
</dbReference>
<feature type="domain" description="FAD/NAD(P)-binding" evidence="14">
    <location>
        <begin position="10"/>
        <end position="332"/>
    </location>
</feature>
<dbReference type="InterPro" id="IPR023753">
    <property type="entry name" value="FAD/NAD-binding_dom"/>
</dbReference>
<evidence type="ECO:0000256" key="5">
    <source>
        <dbReference type="ARBA" id="ARBA00012772"/>
    </source>
</evidence>
<evidence type="ECO:0000256" key="12">
    <source>
        <dbReference type="ARBA" id="ARBA00031183"/>
    </source>
</evidence>
<dbReference type="InterPro" id="IPR004099">
    <property type="entry name" value="Pyr_nucl-diS_OxRdtase_dimer"/>
</dbReference>
<evidence type="ECO:0000256" key="10">
    <source>
        <dbReference type="ARBA" id="ARBA00023002"/>
    </source>
</evidence>
<organism evidence="15">
    <name type="scientific">mine drainage metagenome</name>
    <dbReference type="NCBI Taxonomy" id="410659"/>
    <lineage>
        <taxon>unclassified sequences</taxon>
        <taxon>metagenomes</taxon>
        <taxon>ecological metagenomes</taxon>
    </lineage>
</organism>